<feature type="compositionally biased region" description="Low complexity" evidence="1">
    <location>
        <begin position="268"/>
        <end position="277"/>
    </location>
</feature>
<gene>
    <name evidence="2" type="ORF">F5878DRAFT_666160</name>
</gene>
<reference evidence="2" key="1">
    <citation type="submission" date="2022-08" db="EMBL/GenBank/DDBJ databases">
        <authorList>
            <consortium name="DOE Joint Genome Institute"/>
            <person name="Min B."/>
            <person name="Riley R."/>
            <person name="Sierra-Patev S."/>
            <person name="Naranjo-Ortiz M."/>
            <person name="Looney B."/>
            <person name="Konkel Z."/>
            <person name="Slot J.C."/>
            <person name="Sakamoto Y."/>
            <person name="Steenwyk J.L."/>
            <person name="Rokas A."/>
            <person name="Carro J."/>
            <person name="Camarero S."/>
            <person name="Ferreira P."/>
            <person name="Molpeceres G."/>
            <person name="Ruiz-Duenas F.J."/>
            <person name="Serrano A."/>
            <person name="Henrissat B."/>
            <person name="Drula E."/>
            <person name="Hughes K.W."/>
            <person name="Mata J.L."/>
            <person name="Ishikawa N.K."/>
            <person name="Vargas-Isla R."/>
            <person name="Ushijima S."/>
            <person name="Smith C.A."/>
            <person name="Ahrendt S."/>
            <person name="Andreopoulos W."/>
            <person name="He G."/>
            <person name="Labutti K."/>
            <person name="Lipzen A."/>
            <person name="Ng V."/>
            <person name="Sandor L."/>
            <person name="Barry K."/>
            <person name="Martinez A.T."/>
            <person name="Xiao Y."/>
            <person name="Gibbons J.G."/>
            <person name="Terashima K."/>
            <person name="Hibbett D.S."/>
            <person name="Grigoriev I.V."/>
        </authorList>
    </citation>
    <scope>NUCLEOTIDE SEQUENCE</scope>
    <source>
        <strain evidence="2">TFB9207</strain>
    </source>
</reference>
<feature type="compositionally biased region" description="Basic residues" evidence="1">
    <location>
        <begin position="288"/>
        <end position="298"/>
    </location>
</feature>
<feature type="compositionally biased region" description="Polar residues" evidence="1">
    <location>
        <begin position="300"/>
        <end position="312"/>
    </location>
</feature>
<dbReference type="EMBL" id="MU806827">
    <property type="protein sequence ID" value="KAJ3832881.1"/>
    <property type="molecule type" value="Genomic_DNA"/>
</dbReference>
<organism evidence="2 3">
    <name type="scientific">Lentinula raphanica</name>
    <dbReference type="NCBI Taxonomy" id="153919"/>
    <lineage>
        <taxon>Eukaryota</taxon>
        <taxon>Fungi</taxon>
        <taxon>Dikarya</taxon>
        <taxon>Basidiomycota</taxon>
        <taxon>Agaricomycotina</taxon>
        <taxon>Agaricomycetes</taxon>
        <taxon>Agaricomycetidae</taxon>
        <taxon>Agaricales</taxon>
        <taxon>Marasmiineae</taxon>
        <taxon>Omphalotaceae</taxon>
        <taxon>Lentinula</taxon>
    </lineage>
</organism>
<accession>A0AA38NYK1</accession>
<sequence>MDSSLPTATLDSSPYTAVAPPEYDEAVGRPARSERELSLERHVANLISEISDERETAVLQSQRVRFYMDQRDEATRRHRRAEKAAYQRLLALKAVQARLGVQTARNVQLAEYGLCLARADASSQLSNLILFNLQLLTSEIQRIHHVGKHNNEPNMVNASVRLEEIVYAMELQRFRLESARISIMGPAEATRREEELVAQLAVHKFPTVAELMDQSSFRVVPSDRVVPFSLFDAAAAQYQVPGVAPAAAPVPVSSRASTLSDGSSSPEGAPVAGPVAPSRHGPAYAVRGRGRTLLRPRVHTPSSTNSHWSFSSDDLVYPQDDHRSPSPMELEGNSRSSTPGGYSEQGSAGIRSP</sequence>
<keyword evidence="3" id="KW-1185">Reference proteome</keyword>
<protein>
    <submittedName>
        <fullName evidence="2">Uncharacterized protein</fullName>
    </submittedName>
</protein>
<evidence type="ECO:0000256" key="1">
    <source>
        <dbReference type="SAM" id="MobiDB-lite"/>
    </source>
</evidence>
<feature type="compositionally biased region" description="Polar residues" evidence="1">
    <location>
        <begin position="333"/>
        <end position="346"/>
    </location>
</feature>
<feature type="compositionally biased region" description="Polar residues" evidence="1">
    <location>
        <begin position="254"/>
        <end position="266"/>
    </location>
</feature>
<proteinExistence type="predicted"/>
<feature type="region of interest" description="Disordered" evidence="1">
    <location>
        <begin position="1"/>
        <end position="31"/>
    </location>
</feature>
<feature type="region of interest" description="Disordered" evidence="1">
    <location>
        <begin position="253"/>
        <end position="353"/>
    </location>
</feature>
<evidence type="ECO:0000313" key="3">
    <source>
        <dbReference type="Proteomes" id="UP001163846"/>
    </source>
</evidence>
<dbReference type="Proteomes" id="UP001163846">
    <property type="component" value="Unassembled WGS sequence"/>
</dbReference>
<feature type="compositionally biased region" description="Polar residues" evidence="1">
    <location>
        <begin position="1"/>
        <end position="15"/>
    </location>
</feature>
<comment type="caution">
    <text evidence="2">The sequence shown here is derived from an EMBL/GenBank/DDBJ whole genome shotgun (WGS) entry which is preliminary data.</text>
</comment>
<evidence type="ECO:0000313" key="2">
    <source>
        <dbReference type="EMBL" id="KAJ3832881.1"/>
    </source>
</evidence>
<name>A0AA38NYK1_9AGAR</name>
<dbReference type="AlphaFoldDB" id="A0AA38NYK1"/>